<dbReference type="Gene3D" id="1.25.40.10">
    <property type="entry name" value="Tetratricopeptide repeat domain"/>
    <property type="match status" value="1"/>
</dbReference>
<sequence>MRTALRELDEATSVLGGESTLDLAVLLLNRGALRLEQGELALAAADLEAALHHSRQVGDRSIEAKAGHNLGYLEFLRGDLAAALRAMEDAARIAPGERPEAVAALDRSRVLYEAGLVTDAMVQLDLAAEALQGTRTRIERAQVDLDRARCALDLEQPQRARRLAQRARRAFTTQGNAAWALRAELVELRAVMAGAAGSPAQAPTLGRVARAAEALAARADELGVAESAVSLPARLLRADALVRAGRVGEAQEALSGVRTDPRRAPLSLRIEHEAVRASVWFAAGERRRGLQAVRRGHAALAAQRARLGSVDAVTAAAAHGVHLQHVDVRAALATGRGAAVFDAVERGRATFARGGAVSGPEDERRAQLVTRARELLERARALGPGDVVSAERDALFREARACQDQARAAGWGAKSDQVEVVALTARALTDALRDEPGAAVLDLLQMGGRLVGIMVDGDGVRMRDLGPLEGVLDAVRRASADLGALADARLPEAIRGVARASLDRSLDRIDRGVLAAMGATHVERLHVVARDVLLQLPWGALPSRAGLPTSVNSWTTLARSGPPGESLAVDDARSVLAVAGPQLEHANAEVRAVAARWPAATRLQDAAATCAATRAAMPGASVIHLAAHGTHVPDNPLFSSVRLADGELFAHELEGAAVEGAVVVLSACEVGRSTRRVGGEVLGLKSAFLRLGASAVIAAVAPLRDDVAAAVMPELHGRLAAGDVPDVALAAALPASVEPVPLVCFGPLRHRAS</sequence>
<gene>
    <name evidence="2" type="ORF">GCM10025865_05130</name>
</gene>
<dbReference type="InterPro" id="IPR024983">
    <property type="entry name" value="CHAT_dom"/>
</dbReference>
<feature type="domain" description="CHAT" evidence="1">
    <location>
        <begin position="516"/>
        <end position="732"/>
    </location>
</feature>
<keyword evidence="3" id="KW-1185">Reference proteome</keyword>
<dbReference type="SUPFAM" id="SSF48452">
    <property type="entry name" value="TPR-like"/>
    <property type="match status" value="1"/>
</dbReference>
<name>A0ABN6X976_9CELL</name>
<organism evidence="2 3">
    <name type="scientific">Paraoerskovia sediminicola</name>
    <dbReference type="NCBI Taxonomy" id="1138587"/>
    <lineage>
        <taxon>Bacteria</taxon>
        <taxon>Bacillati</taxon>
        <taxon>Actinomycetota</taxon>
        <taxon>Actinomycetes</taxon>
        <taxon>Micrococcales</taxon>
        <taxon>Cellulomonadaceae</taxon>
        <taxon>Paraoerskovia</taxon>
    </lineage>
</organism>
<evidence type="ECO:0000259" key="1">
    <source>
        <dbReference type="Pfam" id="PF12770"/>
    </source>
</evidence>
<protein>
    <submittedName>
        <fullName evidence="2">CHAT domain-containing protein</fullName>
    </submittedName>
</protein>
<proteinExistence type="predicted"/>
<evidence type="ECO:0000313" key="2">
    <source>
        <dbReference type="EMBL" id="BDZ41214.1"/>
    </source>
</evidence>
<evidence type="ECO:0000313" key="3">
    <source>
        <dbReference type="Proteomes" id="UP001321475"/>
    </source>
</evidence>
<dbReference type="Proteomes" id="UP001321475">
    <property type="component" value="Chromosome"/>
</dbReference>
<dbReference type="EMBL" id="AP027729">
    <property type="protein sequence ID" value="BDZ41214.1"/>
    <property type="molecule type" value="Genomic_DNA"/>
</dbReference>
<reference evidence="3" key="1">
    <citation type="journal article" date="2019" name="Int. J. Syst. Evol. Microbiol.">
        <title>The Global Catalogue of Microorganisms (GCM) 10K type strain sequencing project: providing services to taxonomists for standard genome sequencing and annotation.</title>
        <authorList>
            <consortium name="The Broad Institute Genomics Platform"/>
            <consortium name="The Broad Institute Genome Sequencing Center for Infectious Disease"/>
            <person name="Wu L."/>
            <person name="Ma J."/>
        </authorList>
    </citation>
    <scope>NUCLEOTIDE SEQUENCE [LARGE SCALE GENOMIC DNA]</scope>
    <source>
        <strain evidence="3">NBRC 108565</strain>
    </source>
</reference>
<dbReference type="Pfam" id="PF12770">
    <property type="entry name" value="CHAT"/>
    <property type="match status" value="1"/>
</dbReference>
<accession>A0ABN6X976</accession>
<dbReference type="InterPro" id="IPR011990">
    <property type="entry name" value="TPR-like_helical_dom_sf"/>
</dbReference>